<feature type="compositionally biased region" description="Polar residues" evidence="5">
    <location>
        <begin position="890"/>
        <end position="905"/>
    </location>
</feature>
<gene>
    <name evidence="9" type="ORF">J8A68_004049</name>
</gene>
<feature type="domain" description="SP-RING-type" evidence="7">
    <location>
        <begin position="300"/>
        <end position="385"/>
    </location>
</feature>
<dbReference type="GO" id="GO:0008270">
    <property type="term" value="F:zinc ion binding"/>
    <property type="evidence" value="ECO:0007669"/>
    <property type="project" value="UniProtKB-KW"/>
</dbReference>
<dbReference type="InterPro" id="IPR004181">
    <property type="entry name" value="Znf_MIZ"/>
</dbReference>
<feature type="compositionally biased region" description="Polar residues" evidence="5">
    <location>
        <begin position="745"/>
        <end position="762"/>
    </location>
</feature>
<evidence type="ECO:0000259" key="8">
    <source>
        <dbReference type="PROSITE" id="PS51466"/>
    </source>
</evidence>
<organism evidence="9 10">
    <name type="scientific">[Candida] subhashii</name>
    <dbReference type="NCBI Taxonomy" id="561895"/>
    <lineage>
        <taxon>Eukaryota</taxon>
        <taxon>Fungi</taxon>
        <taxon>Dikarya</taxon>
        <taxon>Ascomycota</taxon>
        <taxon>Saccharomycotina</taxon>
        <taxon>Pichiomycetes</taxon>
        <taxon>Debaryomycetaceae</taxon>
        <taxon>Spathaspora</taxon>
    </lineage>
</organism>
<feature type="compositionally biased region" description="Polar residues" evidence="5">
    <location>
        <begin position="1236"/>
        <end position="1246"/>
    </location>
</feature>
<dbReference type="PANTHER" id="PTHR10782">
    <property type="entry name" value="ZINC FINGER MIZ DOMAIN-CONTAINING PROTEIN"/>
    <property type="match status" value="1"/>
</dbReference>
<dbReference type="InterPro" id="IPR023321">
    <property type="entry name" value="PINIT"/>
</dbReference>
<feature type="region of interest" description="Disordered" evidence="5">
    <location>
        <begin position="1525"/>
        <end position="1548"/>
    </location>
</feature>
<dbReference type="Proteomes" id="UP000694255">
    <property type="component" value="Unassembled WGS sequence"/>
</dbReference>
<dbReference type="GO" id="GO:0061665">
    <property type="term" value="F:SUMO ligase activity"/>
    <property type="evidence" value="ECO:0007669"/>
    <property type="project" value="TreeGrafter"/>
</dbReference>
<dbReference type="GeneID" id="73470849"/>
<dbReference type="EMBL" id="JAGSYN010000179">
    <property type="protein sequence ID" value="KAG7662401.1"/>
    <property type="molecule type" value="Genomic_DNA"/>
</dbReference>
<name>A0A8J5UKX1_9ASCO</name>
<evidence type="ECO:0000259" key="7">
    <source>
        <dbReference type="PROSITE" id="PS51044"/>
    </source>
</evidence>
<dbReference type="Pfam" id="PF02891">
    <property type="entry name" value="zf-MIZ"/>
    <property type="match status" value="1"/>
</dbReference>
<sequence length="1548" mass="168915">MSNQSNRSLSNEEFTDTIHRLHQMKVAELKDICRSMGCKISGRKSDLVESIETYFRHGKEFDDNIRLLAVRALILKRELGSNLPSYRELYAAIKDGSYSVQSQENQYTRAPAPAERSIHANDSTPHRGHALYFVENPFFRPVRLVHGSPQMCAPSKGRGVCEFSFVLEKEEYRLLQNKESNMRVYLLCGKKENHAPASSDVRIQFPIPSEITVNGTQITQAYRGIKGKLGTAKPADITGFLRPPTSRNTVQLIYQQTTDTYLTYLYIVDPISVDSIMETIKTKPKIHKNSTIERIKAENEDDEIEVSTTTVTLRDPLAYTRMKYPVQSIYCKHTQCFDGYIFLQAQLQMPTWICPYCSRNIKVHDLAISEYFDEIINNVSEDVDNVVIHTDGSWSVSNENAADENNNIKAEQSNALSKSKSASVPPSTIEVVSLSSDEEEENEDVDMDKHVEEPNEDTDMDRGIENNQNAQVNTEMPIGANATEEQQGATLPTNNTQVEPTIPPEPTVEETQQSLPTMPVNTEQPQVYGEPANGRVVQTTQETEQPAHVTEPQENVQAMEEAAIETTAANVNAAANETQVGNNANNIIEGQELVAQDLIRDNSDSENEDLNDDSPLANLAYGRDNFRKTGRISNRSSLSSSGSRATSPGMEAMAVSGATSRVASPSSHIHSPTGPVVSSESKGQGQQQKQQQQPQNSHEVTSTPQQQPLSQQVSNQQNSPTAALSPSEKIKRMQRQYSALFIPRSSVQRQVPRSPSKETFTTAPAKPITTEPSRENEVDHSKDQNRGITTDASQVLGQTQMPTTSPPQNLPQVQKNVHIQGNSPNAATENNHAGLIDNNTQTNNNLEIRRAVQSAHPTSVSVPSTYPQPSIFGKPSMQVSVPPTVSTSSGNTNQHSPTTTESQPIVQAGISPSLVTSNALAATSSGSVSTSSASGHASTQNRSQVMLPREYYVEKLTKLQSYRGRMLGAFREDLAKLDAKHFEARDIFDTATQEGITKLKAPLRHANRNSNSNAYGGSSANQEQKKMERHINDKVLKFIQTRHAEMNKILNEQRTEKQAVFAQQRETAEKVDQAISICHKALRAYQSNNTPTMGQFSSASKIPSTGSQSTQSANPVYQEGSNNHSAPTQPPPQAFRTQSDARITPQTVEYRPAQGPQQPKSWSFPRRTQNVHQSKPYMNVQAASANSGSGTPSLVEQAARMLNVAPRLTNTGHRSSQPSTQPSISPTSTAPPRRASFQTGSTQQRTSQHHPGASLPVHQQRPPQLQNATPSTTAPVSLQDTAKRILEQNSRKHPRPLVDDPKIHNQARPRDKPVTARVQNFQSETANVNLSSNPQQQQTQSPTIDPLQLQQSQSPTIDPKTVGQVPSKSFTFRQPQTVVSQAARLQKSPIEQIQFPKGSQLHESSKSNSEQDEGGQDQLQQRDSGRSSLEDIGLFGPPNQKRQKITGMLGIQLTQDTIGLGGSTSSSISPISGQVGNMTLNSPASISKSGVSTPIGGRVGAGIGGTTGTTATPVGATTGTAATATATATTGAGTGPLEIIDLTGDDSD</sequence>
<evidence type="ECO:0000256" key="4">
    <source>
        <dbReference type="PROSITE-ProRule" id="PRU00452"/>
    </source>
</evidence>
<feature type="compositionally biased region" description="Polar residues" evidence="5">
    <location>
        <begin position="657"/>
        <end position="681"/>
    </location>
</feature>
<evidence type="ECO:0000256" key="1">
    <source>
        <dbReference type="ARBA" id="ARBA00022723"/>
    </source>
</evidence>
<evidence type="ECO:0000256" key="5">
    <source>
        <dbReference type="SAM" id="MobiDB-lite"/>
    </source>
</evidence>
<feature type="compositionally biased region" description="Low complexity" evidence="5">
    <location>
        <begin position="682"/>
        <end position="721"/>
    </location>
</feature>
<evidence type="ECO:0000259" key="6">
    <source>
        <dbReference type="PROSITE" id="PS50800"/>
    </source>
</evidence>
<keyword evidence="3" id="KW-0862">Zinc</keyword>
<dbReference type="PANTHER" id="PTHR10782:SF4">
    <property type="entry name" value="TONALLI, ISOFORM E"/>
    <property type="match status" value="1"/>
</dbReference>
<feature type="compositionally biased region" description="Polar residues" evidence="5">
    <location>
        <begin position="855"/>
        <end position="868"/>
    </location>
</feature>
<feature type="compositionally biased region" description="Polar residues" evidence="5">
    <location>
        <begin position="1261"/>
        <end position="1280"/>
    </location>
</feature>
<protein>
    <submittedName>
        <fullName evidence="9">SIZ1</fullName>
    </submittedName>
</protein>
<feature type="compositionally biased region" description="Low complexity" evidence="5">
    <location>
        <begin position="631"/>
        <end position="649"/>
    </location>
</feature>
<keyword evidence="10" id="KW-1185">Reference proteome</keyword>
<dbReference type="GO" id="GO:0000785">
    <property type="term" value="C:chromatin"/>
    <property type="evidence" value="ECO:0007669"/>
    <property type="project" value="TreeGrafter"/>
</dbReference>
<feature type="region of interest" description="Disordered" evidence="5">
    <location>
        <begin position="1209"/>
        <end position="1314"/>
    </location>
</feature>
<dbReference type="SMART" id="SM00513">
    <property type="entry name" value="SAP"/>
    <property type="match status" value="1"/>
</dbReference>
<dbReference type="RefSeq" id="XP_049262634.1">
    <property type="nucleotide sequence ID" value="XM_049407967.1"/>
</dbReference>
<feature type="compositionally biased region" description="Basic and acidic residues" evidence="5">
    <location>
        <begin position="1281"/>
        <end position="1314"/>
    </location>
</feature>
<feature type="compositionally biased region" description="Basic and acidic residues" evidence="5">
    <location>
        <begin position="772"/>
        <end position="785"/>
    </location>
</feature>
<feature type="compositionally biased region" description="Low complexity" evidence="5">
    <location>
        <begin position="879"/>
        <end position="889"/>
    </location>
</feature>
<dbReference type="InterPro" id="IPR003034">
    <property type="entry name" value="SAP_dom"/>
</dbReference>
<evidence type="ECO:0000313" key="10">
    <source>
        <dbReference type="Proteomes" id="UP000694255"/>
    </source>
</evidence>
<feature type="compositionally biased region" description="Polar residues" evidence="5">
    <location>
        <begin position="1088"/>
        <end position="1127"/>
    </location>
</feature>
<dbReference type="PROSITE" id="PS51466">
    <property type="entry name" value="PINIT"/>
    <property type="match status" value="1"/>
</dbReference>
<reference evidence="9 10" key="1">
    <citation type="journal article" date="2021" name="DNA Res.">
        <title>Genome analysis of Candida subhashii reveals its hybrid nature and dual mitochondrial genome conformations.</title>
        <authorList>
            <person name="Mixao V."/>
            <person name="Hegedusova E."/>
            <person name="Saus E."/>
            <person name="Pryszcz L.P."/>
            <person name="Cillingova A."/>
            <person name="Nosek J."/>
            <person name="Gabaldon T."/>
        </authorList>
    </citation>
    <scope>NUCLEOTIDE SEQUENCE [LARGE SCALE GENOMIC DNA]</scope>
    <source>
        <strain evidence="9 10">CBS 10753</strain>
    </source>
</reference>
<feature type="compositionally biased region" description="Low complexity" evidence="5">
    <location>
        <begin position="1215"/>
        <end position="1232"/>
    </location>
</feature>
<feature type="region of interest" description="Disordered" evidence="5">
    <location>
        <begin position="1326"/>
        <end position="1369"/>
    </location>
</feature>
<evidence type="ECO:0000256" key="2">
    <source>
        <dbReference type="ARBA" id="ARBA00022771"/>
    </source>
</evidence>
<feature type="region of interest" description="Disordered" evidence="5">
    <location>
        <begin position="413"/>
        <end position="463"/>
    </location>
</feature>
<dbReference type="PROSITE" id="PS50800">
    <property type="entry name" value="SAP"/>
    <property type="match status" value="1"/>
</dbReference>
<feature type="domain" description="PINIT" evidence="8">
    <location>
        <begin position="118"/>
        <end position="271"/>
    </location>
</feature>
<evidence type="ECO:0000313" key="9">
    <source>
        <dbReference type="EMBL" id="KAG7662401.1"/>
    </source>
</evidence>
<feature type="compositionally biased region" description="Acidic residues" evidence="5">
    <location>
        <begin position="436"/>
        <end position="446"/>
    </location>
</feature>
<evidence type="ECO:0000256" key="3">
    <source>
        <dbReference type="ARBA" id="ARBA00022833"/>
    </source>
</evidence>
<dbReference type="Pfam" id="PF14324">
    <property type="entry name" value="PINIT"/>
    <property type="match status" value="1"/>
</dbReference>
<feature type="region of interest" description="Disordered" evidence="5">
    <location>
        <begin position="603"/>
        <end position="622"/>
    </location>
</feature>
<feature type="region of interest" description="Disordered" evidence="5">
    <location>
        <begin position="628"/>
        <end position="785"/>
    </location>
</feature>
<proteinExistence type="predicted"/>
<feature type="region of interest" description="Disordered" evidence="5">
    <location>
        <begin position="853"/>
        <end position="905"/>
    </location>
</feature>
<feature type="region of interest" description="Disordered" evidence="5">
    <location>
        <begin position="1149"/>
        <end position="1169"/>
    </location>
</feature>
<feature type="compositionally biased region" description="Low complexity" evidence="5">
    <location>
        <begin position="1331"/>
        <end position="1343"/>
    </location>
</feature>
<feature type="compositionally biased region" description="Polar residues" evidence="5">
    <location>
        <begin position="1155"/>
        <end position="1169"/>
    </location>
</feature>
<dbReference type="OrthoDB" id="28127at2759"/>
<keyword evidence="2 4" id="KW-0863">Zinc-finger</keyword>
<dbReference type="Pfam" id="PF02037">
    <property type="entry name" value="SAP"/>
    <property type="match status" value="1"/>
</dbReference>
<dbReference type="GO" id="GO:0016925">
    <property type="term" value="P:protein sumoylation"/>
    <property type="evidence" value="ECO:0007669"/>
    <property type="project" value="TreeGrafter"/>
</dbReference>
<feature type="compositionally biased region" description="Polar residues" evidence="5">
    <location>
        <begin position="413"/>
        <end position="426"/>
    </location>
</feature>
<feature type="region of interest" description="Disordered" evidence="5">
    <location>
        <begin position="1396"/>
        <end position="1441"/>
    </location>
</feature>
<accession>A0A8J5UKX1</accession>
<feature type="region of interest" description="Disordered" evidence="5">
    <location>
        <begin position="1088"/>
        <end position="1136"/>
    </location>
</feature>
<comment type="caution">
    <text evidence="9">The sequence shown here is derived from an EMBL/GenBank/DDBJ whole genome shotgun (WGS) entry which is preliminary data.</text>
</comment>
<dbReference type="PROSITE" id="PS51044">
    <property type="entry name" value="ZF_SP_RING"/>
    <property type="match status" value="1"/>
</dbReference>
<keyword evidence="1" id="KW-0479">Metal-binding</keyword>
<feature type="domain" description="SAP" evidence="6">
    <location>
        <begin position="21"/>
        <end position="55"/>
    </location>
</feature>